<accession>A0A9P6X734</accession>
<evidence type="ECO:0000256" key="2">
    <source>
        <dbReference type="SAM" id="MobiDB-lite"/>
    </source>
</evidence>
<dbReference type="Gene3D" id="2.60.110.10">
    <property type="entry name" value="Thaumatin"/>
    <property type="match status" value="1"/>
</dbReference>
<dbReference type="OrthoDB" id="430315at2759"/>
<dbReference type="InterPro" id="IPR001938">
    <property type="entry name" value="Thaumatin"/>
</dbReference>
<dbReference type="InterPro" id="IPR037176">
    <property type="entry name" value="Osmotin/thaumatin-like_sf"/>
</dbReference>
<comment type="caution">
    <text evidence="4">The sequence shown here is derived from an EMBL/GenBank/DDBJ whole genome shotgun (WGS) entry which is preliminary data.</text>
</comment>
<feature type="disulfide bond" evidence="1">
    <location>
        <begin position="181"/>
        <end position="197"/>
    </location>
</feature>
<name>A0A9P6X734_RHIOR</name>
<keyword evidence="3" id="KW-0732">Signal</keyword>
<evidence type="ECO:0000256" key="1">
    <source>
        <dbReference type="PIRSR" id="PIRSR002703-1"/>
    </source>
</evidence>
<dbReference type="SUPFAM" id="SSF49870">
    <property type="entry name" value="Osmotin, thaumatin-like protein"/>
    <property type="match status" value="1"/>
</dbReference>
<gene>
    <name evidence="4" type="ORF">G6F64_007612</name>
</gene>
<protein>
    <recommendedName>
        <fullName evidence="6">Osmotin, thaumatin-like protein</fullName>
    </recommendedName>
</protein>
<dbReference type="EMBL" id="JAANQT010001137">
    <property type="protein sequence ID" value="KAG1306418.1"/>
    <property type="molecule type" value="Genomic_DNA"/>
</dbReference>
<proteinExistence type="predicted"/>
<feature type="disulfide bond" evidence="1">
    <location>
        <begin position="70"/>
        <end position="262"/>
    </location>
</feature>
<feature type="compositionally biased region" description="Low complexity" evidence="2">
    <location>
        <begin position="22"/>
        <end position="59"/>
    </location>
</feature>
<feature type="disulfide bond" evidence="1">
    <location>
        <begin position="211"/>
        <end position="221"/>
    </location>
</feature>
<dbReference type="PIRSF" id="PIRSF002703">
    <property type="entry name" value="Thaumatin"/>
    <property type="match status" value="1"/>
</dbReference>
<dbReference type="PROSITE" id="PS51367">
    <property type="entry name" value="THAUMATIN_2"/>
    <property type="match status" value="1"/>
</dbReference>
<dbReference type="AlphaFoldDB" id="A0A9P6X734"/>
<feature type="chain" id="PRO_5040505440" description="Osmotin, thaumatin-like protein" evidence="3">
    <location>
        <begin position="21"/>
        <end position="262"/>
    </location>
</feature>
<feature type="signal peptide" evidence="3">
    <location>
        <begin position="1"/>
        <end position="20"/>
    </location>
</feature>
<evidence type="ECO:0000313" key="4">
    <source>
        <dbReference type="EMBL" id="KAG1306418.1"/>
    </source>
</evidence>
<dbReference type="PANTHER" id="PTHR31013">
    <property type="entry name" value="THAUMATIN FAMILY PROTEIN-RELATED"/>
    <property type="match status" value="1"/>
</dbReference>
<feature type="region of interest" description="Disordered" evidence="2">
    <location>
        <begin position="81"/>
        <end position="100"/>
    </location>
</feature>
<sequence length="262" mass="26293">MVAISSLVSFLALTGMTVMAAPAGSAGPSSSVSATSTSSPSKSASSSASTSSSSSKSSGGDVTITVKNSCSNSIQVNQLTNGGGAGKSNSVSAGGSTKVSVPSNWGGRIWAREGCDGGSDCQSGSPSSLAEFLLSGANGKDYYDVSFVDGFNLPISISPNGGSSDGKYECGSPACSSLPECPEDLQDKDSNGKVIGCKSACSAYGTDEYCCTGDSEARGTCKASKYSIPVKNACPDVYSYAYDDNTSMYACSPSDGYTVTFC</sequence>
<dbReference type="Proteomes" id="UP000716291">
    <property type="component" value="Unassembled WGS sequence"/>
</dbReference>
<dbReference type="SMART" id="SM00205">
    <property type="entry name" value="THN"/>
    <property type="match status" value="1"/>
</dbReference>
<evidence type="ECO:0008006" key="6">
    <source>
        <dbReference type="Google" id="ProtNLM"/>
    </source>
</evidence>
<feature type="compositionally biased region" description="Polar residues" evidence="2">
    <location>
        <begin position="87"/>
        <end position="100"/>
    </location>
</feature>
<feature type="disulfide bond" evidence="1">
    <location>
        <begin position="175"/>
        <end position="234"/>
    </location>
</feature>
<feature type="disulfide bond" evidence="1">
    <location>
        <begin position="201"/>
        <end position="210"/>
    </location>
</feature>
<keyword evidence="5" id="KW-1185">Reference proteome</keyword>
<organism evidence="4 5">
    <name type="scientific">Rhizopus oryzae</name>
    <name type="common">Mucormycosis agent</name>
    <name type="synonym">Rhizopus arrhizus var. delemar</name>
    <dbReference type="NCBI Taxonomy" id="64495"/>
    <lineage>
        <taxon>Eukaryota</taxon>
        <taxon>Fungi</taxon>
        <taxon>Fungi incertae sedis</taxon>
        <taxon>Mucoromycota</taxon>
        <taxon>Mucoromycotina</taxon>
        <taxon>Mucoromycetes</taxon>
        <taxon>Mucorales</taxon>
        <taxon>Mucorineae</taxon>
        <taxon>Rhizopodaceae</taxon>
        <taxon>Rhizopus</taxon>
    </lineage>
</organism>
<dbReference type="PANTHER" id="PTHR31013:SF2">
    <property type="entry name" value="THAUMATIN-LIKE PROTEIN"/>
    <property type="match status" value="1"/>
</dbReference>
<keyword evidence="1" id="KW-1015">Disulfide bond</keyword>
<evidence type="ECO:0000313" key="5">
    <source>
        <dbReference type="Proteomes" id="UP000716291"/>
    </source>
</evidence>
<evidence type="ECO:0000256" key="3">
    <source>
        <dbReference type="SAM" id="SignalP"/>
    </source>
</evidence>
<feature type="disulfide bond" evidence="1">
    <location>
        <begin position="170"/>
        <end position="251"/>
    </location>
</feature>
<dbReference type="Pfam" id="PF00314">
    <property type="entry name" value="Thaumatin"/>
    <property type="match status" value="1"/>
</dbReference>
<feature type="region of interest" description="Disordered" evidence="2">
    <location>
        <begin position="22"/>
        <end position="61"/>
    </location>
</feature>
<reference evidence="4" key="1">
    <citation type="journal article" date="2020" name="Microb. Genom.">
        <title>Genetic diversity of clinical and environmental Mucorales isolates obtained from an investigation of mucormycosis cases among solid organ transplant recipients.</title>
        <authorList>
            <person name="Nguyen M.H."/>
            <person name="Kaul D."/>
            <person name="Muto C."/>
            <person name="Cheng S.J."/>
            <person name="Richter R.A."/>
            <person name="Bruno V.M."/>
            <person name="Liu G."/>
            <person name="Beyhan S."/>
            <person name="Sundermann A.J."/>
            <person name="Mounaud S."/>
            <person name="Pasculle A.W."/>
            <person name="Nierman W.C."/>
            <person name="Driscoll E."/>
            <person name="Cumbie R."/>
            <person name="Clancy C.J."/>
            <person name="Dupont C.L."/>
        </authorList>
    </citation>
    <scope>NUCLEOTIDE SEQUENCE</scope>
    <source>
        <strain evidence="4">GL11</strain>
    </source>
</reference>